<gene>
    <name evidence="6" type="ORF">B2J93_5351</name>
</gene>
<dbReference type="InterPro" id="IPR001487">
    <property type="entry name" value="Bromodomain"/>
</dbReference>
<evidence type="ECO:0000256" key="1">
    <source>
        <dbReference type="ARBA" id="ARBA00023117"/>
    </source>
</evidence>
<dbReference type="CDD" id="cd18186">
    <property type="entry name" value="BTB_POZ_ZBTB_KLHL-like"/>
    <property type="match status" value="1"/>
</dbReference>
<evidence type="ECO:0000313" key="7">
    <source>
        <dbReference type="Proteomes" id="UP000242519"/>
    </source>
</evidence>
<dbReference type="InParanoid" id="A0A218YYB0"/>
<dbReference type="PANTHER" id="PTHR22880:SF225">
    <property type="entry name" value="BROMODOMAIN-CONTAINING PROTEIN BET-1-RELATED"/>
    <property type="match status" value="1"/>
</dbReference>
<sequence length="498" mass="56272">MSFIDQTHVHGYHPADAMNSSIEKGEEASSLFTAEELAYYGSSTIAYKDSAPAQLKQRASSPVQMTNPRIAQHLPPPTSRPTTPRNQKISYQGLDLTAEGTESSGTVSWHEAHPIFAIVLVGPDEIPFGLQKDLLCAQSPYYRDWFAKNGREGQIEHVVKLPDTTPDVFGCFMNFVYTGKVYDKAHGKDIPDYPLLIGVWKLATKLRMAPLRVAVLDCMSERRQETSLIPGTPLLIQAWKETDDGSGLRHMLIGWSAEHMRTSPEARQAFAKSLPQEILSELVIVMSDLPATPVFTPQGLRQQHVMPPMLQAETDLDPPRPSTKRGRKTDVSIGPAGTDDPHEVKPFVKKQARRSEPVRCKSKMQASALEATPLSAEKDLEFCRGMIDRMILGPGYWTRLVKAFRHPVQPAQDNVPNYLEVIKKPMDLATIKCKMERNEYSTSAEFEKDVRQIFKNCYEYWKEGDPIYIQCQNFEKYFNSQWSTRHKYIANVKAEVID</sequence>
<evidence type="ECO:0000256" key="2">
    <source>
        <dbReference type="PROSITE-ProRule" id="PRU00035"/>
    </source>
</evidence>
<organism evidence="6 7">
    <name type="scientific">Diplocarpon coronariae</name>
    <dbReference type="NCBI Taxonomy" id="2795749"/>
    <lineage>
        <taxon>Eukaryota</taxon>
        <taxon>Fungi</taxon>
        <taxon>Dikarya</taxon>
        <taxon>Ascomycota</taxon>
        <taxon>Pezizomycotina</taxon>
        <taxon>Leotiomycetes</taxon>
        <taxon>Helotiales</taxon>
        <taxon>Drepanopezizaceae</taxon>
        <taxon>Diplocarpon</taxon>
    </lineage>
</organism>
<dbReference type="Gene3D" id="3.30.710.10">
    <property type="entry name" value="Potassium Channel Kv1.1, Chain A"/>
    <property type="match status" value="1"/>
</dbReference>
<dbReference type="SUPFAM" id="SSF54695">
    <property type="entry name" value="POZ domain"/>
    <property type="match status" value="1"/>
</dbReference>
<dbReference type="PROSITE" id="PS50014">
    <property type="entry name" value="BROMODOMAIN_2"/>
    <property type="match status" value="1"/>
</dbReference>
<feature type="region of interest" description="Disordered" evidence="3">
    <location>
        <begin position="51"/>
        <end position="87"/>
    </location>
</feature>
<dbReference type="Pfam" id="PF00651">
    <property type="entry name" value="BTB"/>
    <property type="match status" value="1"/>
</dbReference>
<evidence type="ECO:0000256" key="3">
    <source>
        <dbReference type="SAM" id="MobiDB-lite"/>
    </source>
</evidence>
<dbReference type="SMART" id="SM00297">
    <property type="entry name" value="BROMO"/>
    <property type="match status" value="1"/>
</dbReference>
<dbReference type="AlphaFoldDB" id="A0A218YYB0"/>
<keyword evidence="7" id="KW-1185">Reference proteome</keyword>
<dbReference type="PROSITE" id="PS50097">
    <property type="entry name" value="BTB"/>
    <property type="match status" value="1"/>
</dbReference>
<dbReference type="STRING" id="503106.A0A218YYB0"/>
<keyword evidence="1 2" id="KW-0103">Bromodomain</keyword>
<dbReference type="GO" id="GO:0000785">
    <property type="term" value="C:chromatin"/>
    <property type="evidence" value="ECO:0007669"/>
    <property type="project" value="TreeGrafter"/>
</dbReference>
<dbReference type="SUPFAM" id="SSF47370">
    <property type="entry name" value="Bromodomain"/>
    <property type="match status" value="1"/>
</dbReference>
<dbReference type="InterPro" id="IPR011333">
    <property type="entry name" value="SKP1/BTB/POZ_sf"/>
</dbReference>
<dbReference type="Gene3D" id="1.20.920.10">
    <property type="entry name" value="Bromodomain-like"/>
    <property type="match status" value="1"/>
</dbReference>
<dbReference type="GO" id="GO:0006355">
    <property type="term" value="P:regulation of DNA-templated transcription"/>
    <property type="evidence" value="ECO:0007669"/>
    <property type="project" value="TreeGrafter"/>
</dbReference>
<dbReference type="InterPro" id="IPR018359">
    <property type="entry name" value="Bromodomain_CS"/>
</dbReference>
<reference evidence="6 7" key="1">
    <citation type="submission" date="2017-04" db="EMBL/GenBank/DDBJ databases">
        <title>Draft genome sequence of Marssonina coronaria NL1: causal agent of apple blotch.</title>
        <authorList>
            <person name="Cheng Q."/>
        </authorList>
    </citation>
    <scope>NUCLEOTIDE SEQUENCE [LARGE SCALE GENOMIC DNA]</scope>
    <source>
        <strain evidence="6 7">NL1</strain>
    </source>
</reference>
<evidence type="ECO:0000313" key="6">
    <source>
        <dbReference type="EMBL" id="OWP00817.1"/>
    </source>
</evidence>
<dbReference type="Proteomes" id="UP000242519">
    <property type="component" value="Unassembled WGS sequence"/>
</dbReference>
<dbReference type="InterPro" id="IPR050935">
    <property type="entry name" value="Bromo_chromatin_reader"/>
</dbReference>
<dbReference type="GO" id="GO:0006338">
    <property type="term" value="P:chromatin remodeling"/>
    <property type="evidence" value="ECO:0007669"/>
    <property type="project" value="TreeGrafter"/>
</dbReference>
<feature type="domain" description="BTB" evidence="5">
    <location>
        <begin position="116"/>
        <end position="185"/>
    </location>
</feature>
<dbReference type="Pfam" id="PF00439">
    <property type="entry name" value="Bromodomain"/>
    <property type="match status" value="1"/>
</dbReference>
<feature type="region of interest" description="Disordered" evidence="3">
    <location>
        <begin position="312"/>
        <end position="360"/>
    </location>
</feature>
<evidence type="ECO:0000259" key="5">
    <source>
        <dbReference type="PROSITE" id="PS50097"/>
    </source>
</evidence>
<comment type="caution">
    <text evidence="6">The sequence shown here is derived from an EMBL/GenBank/DDBJ whole genome shotgun (WGS) entry which is preliminary data.</text>
</comment>
<dbReference type="PRINTS" id="PR00503">
    <property type="entry name" value="BROMODOMAIN"/>
</dbReference>
<dbReference type="PROSITE" id="PS00633">
    <property type="entry name" value="BROMODOMAIN_1"/>
    <property type="match status" value="1"/>
</dbReference>
<dbReference type="InterPro" id="IPR000210">
    <property type="entry name" value="BTB/POZ_dom"/>
</dbReference>
<dbReference type="InterPro" id="IPR036427">
    <property type="entry name" value="Bromodomain-like_sf"/>
</dbReference>
<feature type="region of interest" description="Disordered" evidence="3">
    <location>
        <begin position="1"/>
        <end position="20"/>
    </location>
</feature>
<dbReference type="PANTHER" id="PTHR22880">
    <property type="entry name" value="FALZ-RELATED BROMODOMAIN-CONTAINING PROTEINS"/>
    <property type="match status" value="1"/>
</dbReference>
<protein>
    <submittedName>
        <fullName evidence="6">Uncharacterized protein</fullName>
    </submittedName>
</protein>
<name>A0A218YYB0_9HELO</name>
<dbReference type="OrthoDB" id="21449at2759"/>
<evidence type="ECO:0000259" key="4">
    <source>
        <dbReference type="PROSITE" id="PS50014"/>
    </source>
</evidence>
<dbReference type="GO" id="GO:0005634">
    <property type="term" value="C:nucleus"/>
    <property type="evidence" value="ECO:0007669"/>
    <property type="project" value="TreeGrafter"/>
</dbReference>
<feature type="compositionally biased region" description="Polar residues" evidence="3">
    <location>
        <begin position="57"/>
        <end position="69"/>
    </location>
</feature>
<feature type="domain" description="Bromo" evidence="4">
    <location>
        <begin position="396"/>
        <end position="468"/>
    </location>
</feature>
<proteinExistence type="predicted"/>
<accession>A0A218YYB0</accession>
<dbReference type="EMBL" id="MZNU01000306">
    <property type="protein sequence ID" value="OWP00817.1"/>
    <property type="molecule type" value="Genomic_DNA"/>
</dbReference>